<dbReference type="EMBL" id="FNFT01000003">
    <property type="protein sequence ID" value="SDK02443.1"/>
    <property type="molecule type" value="Genomic_DNA"/>
</dbReference>
<name>A0A1G8YIB0_9EURY</name>
<keyword evidence="1" id="KW-0472">Membrane</keyword>
<keyword evidence="1" id="KW-0812">Transmembrane</keyword>
<sequence>MDPIGIIQVILTIITAVMIVGFAGILYFLQRIDRALAGEQQRIAASGKATFAQPAQAPARTQKEFDPKAIGSLEEHLRAIGEKYRLASLTLATSDGLLIGSTRSGAQDEAAQYSYLYTQGTLRDETGAELFDIPHRGEKVIGIARPSERLPADLMSALKQDARDALQRWV</sequence>
<dbReference type="Proteomes" id="UP000326500">
    <property type="component" value="Unassembled WGS sequence"/>
</dbReference>
<dbReference type="OrthoDB" id="106642at2157"/>
<keyword evidence="3" id="KW-1185">Reference proteome</keyword>
<protein>
    <submittedName>
        <fullName evidence="2">Uncharacterized protein</fullName>
    </submittedName>
</protein>
<accession>A0A1G8YIB0</accession>
<dbReference type="STRING" id="2200.GCA_001571405_00263"/>
<evidence type="ECO:0000313" key="2">
    <source>
        <dbReference type="EMBL" id="SDK02443.1"/>
    </source>
</evidence>
<keyword evidence="1" id="KW-1133">Transmembrane helix</keyword>
<feature type="transmembrane region" description="Helical" evidence="1">
    <location>
        <begin position="6"/>
        <end position="29"/>
    </location>
</feature>
<organism evidence="2 3">
    <name type="scientific">Methanoculleus thermophilus</name>
    <dbReference type="NCBI Taxonomy" id="2200"/>
    <lineage>
        <taxon>Archaea</taxon>
        <taxon>Methanobacteriati</taxon>
        <taxon>Methanobacteriota</taxon>
        <taxon>Stenosarchaea group</taxon>
        <taxon>Methanomicrobia</taxon>
        <taxon>Methanomicrobiales</taxon>
        <taxon>Methanomicrobiaceae</taxon>
        <taxon>Methanoculleus</taxon>
    </lineage>
</organism>
<dbReference type="AlphaFoldDB" id="A0A1G8YIB0"/>
<evidence type="ECO:0000313" key="3">
    <source>
        <dbReference type="Proteomes" id="UP000326500"/>
    </source>
</evidence>
<reference evidence="2 3" key="1">
    <citation type="submission" date="2016-10" db="EMBL/GenBank/DDBJ databases">
        <authorList>
            <person name="Varghese N."/>
            <person name="Submissions S."/>
        </authorList>
    </citation>
    <scope>NUCLEOTIDE SEQUENCE [LARGE SCALE GENOMIC DNA]</scope>
    <source>
        <strain evidence="2 3">DSM 2373</strain>
    </source>
</reference>
<gene>
    <name evidence="2" type="ORF">SAMN04488571_10334</name>
</gene>
<evidence type="ECO:0000256" key="1">
    <source>
        <dbReference type="SAM" id="Phobius"/>
    </source>
</evidence>
<dbReference type="RefSeq" id="WP_066954321.1">
    <property type="nucleotide sequence ID" value="NZ_BCNX01000003.1"/>
</dbReference>
<proteinExistence type="predicted"/>